<feature type="region of interest" description="Disordered" evidence="12">
    <location>
        <begin position="386"/>
        <end position="456"/>
    </location>
</feature>
<dbReference type="FunFam" id="3.30.160.60:FF:000446">
    <property type="entry name" value="Zinc finger protein"/>
    <property type="match status" value="1"/>
</dbReference>
<dbReference type="SUPFAM" id="SSF57667">
    <property type="entry name" value="beta-beta-alpha zinc fingers"/>
    <property type="match status" value="3"/>
</dbReference>
<keyword evidence="5 11" id="KW-0863">Zinc-finger</keyword>
<reference evidence="14" key="2">
    <citation type="submission" date="2025-09" db="UniProtKB">
        <authorList>
            <consortium name="Ensembl"/>
        </authorList>
    </citation>
    <scope>IDENTIFICATION</scope>
</reference>
<dbReference type="PANTHER" id="PTHR24399">
    <property type="entry name" value="ZINC FINGER AND BTB DOMAIN-CONTAINING"/>
    <property type="match status" value="1"/>
</dbReference>
<feature type="region of interest" description="Disordered" evidence="12">
    <location>
        <begin position="40"/>
        <end position="182"/>
    </location>
</feature>
<feature type="compositionally biased region" description="Acidic residues" evidence="12">
    <location>
        <begin position="115"/>
        <end position="145"/>
    </location>
</feature>
<comment type="subcellular location">
    <subcellularLocation>
        <location evidence="1">Nucleus</location>
    </subcellularLocation>
</comment>
<feature type="domain" description="C2H2-type" evidence="13">
    <location>
        <begin position="365"/>
        <end position="393"/>
    </location>
</feature>
<dbReference type="Pfam" id="PF00096">
    <property type="entry name" value="zf-C2H2"/>
    <property type="match status" value="4"/>
</dbReference>
<evidence type="ECO:0000256" key="2">
    <source>
        <dbReference type="ARBA" id="ARBA00006991"/>
    </source>
</evidence>
<feature type="domain" description="C2H2-type" evidence="13">
    <location>
        <begin position="281"/>
        <end position="308"/>
    </location>
</feature>
<evidence type="ECO:0000256" key="11">
    <source>
        <dbReference type="PROSITE-ProRule" id="PRU00042"/>
    </source>
</evidence>
<dbReference type="GO" id="GO:0001227">
    <property type="term" value="F:DNA-binding transcription repressor activity, RNA polymerase II-specific"/>
    <property type="evidence" value="ECO:0007669"/>
    <property type="project" value="TreeGrafter"/>
</dbReference>
<dbReference type="PROSITE" id="PS00028">
    <property type="entry name" value="ZINC_FINGER_C2H2_1"/>
    <property type="match status" value="6"/>
</dbReference>
<feature type="domain" description="C2H2-type" evidence="13">
    <location>
        <begin position="309"/>
        <end position="336"/>
    </location>
</feature>
<proteinExistence type="inferred from homology"/>
<keyword evidence="8" id="KW-0238">DNA-binding</keyword>
<evidence type="ECO:0000256" key="6">
    <source>
        <dbReference type="ARBA" id="ARBA00022833"/>
    </source>
</evidence>
<dbReference type="SMART" id="SM00355">
    <property type="entry name" value="ZnF_C2H2"/>
    <property type="match status" value="6"/>
</dbReference>
<dbReference type="PROSITE" id="PS50157">
    <property type="entry name" value="ZINC_FINGER_C2H2_2"/>
    <property type="match status" value="5"/>
</dbReference>
<dbReference type="Proteomes" id="UP000694523">
    <property type="component" value="Unplaced"/>
</dbReference>
<dbReference type="GO" id="GO:0008270">
    <property type="term" value="F:zinc ion binding"/>
    <property type="evidence" value="ECO:0007669"/>
    <property type="project" value="UniProtKB-KW"/>
</dbReference>
<keyword evidence="10" id="KW-0539">Nucleus</keyword>
<dbReference type="InterPro" id="IPR036236">
    <property type="entry name" value="Znf_C2H2_sf"/>
</dbReference>
<feature type="compositionally biased region" description="Polar residues" evidence="12">
    <location>
        <begin position="148"/>
        <end position="158"/>
    </location>
</feature>
<evidence type="ECO:0000256" key="9">
    <source>
        <dbReference type="ARBA" id="ARBA00023163"/>
    </source>
</evidence>
<reference evidence="14" key="1">
    <citation type="submission" date="2025-08" db="UniProtKB">
        <authorList>
            <consortium name="Ensembl"/>
        </authorList>
    </citation>
    <scope>IDENTIFICATION</scope>
</reference>
<feature type="domain" description="C2H2-type" evidence="13">
    <location>
        <begin position="337"/>
        <end position="364"/>
    </location>
</feature>
<evidence type="ECO:0000256" key="4">
    <source>
        <dbReference type="ARBA" id="ARBA00022737"/>
    </source>
</evidence>
<keyword evidence="9" id="KW-0804">Transcription</keyword>
<name>A0A8C6TW87_9GOBI</name>
<keyword evidence="15" id="KW-1185">Reference proteome</keyword>
<keyword evidence="4" id="KW-0677">Repeat</keyword>
<evidence type="ECO:0000256" key="3">
    <source>
        <dbReference type="ARBA" id="ARBA00022723"/>
    </source>
</evidence>
<dbReference type="FunFam" id="3.30.160.60:FF:000508">
    <property type="entry name" value="Myeloid zinc finger 1"/>
    <property type="match status" value="1"/>
</dbReference>
<evidence type="ECO:0000256" key="8">
    <source>
        <dbReference type="ARBA" id="ARBA00023125"/>
    </source>
</evidence>
<evidence type="ECO:0000256" key="10">
    <source>
        <dbReference type="ARBA" id="ARBA00023242"/>
    </source>
</evidence>
<dbReference type="FunFam" id="3.30.160.60:FF:000624">
    <property type="entry name" value="zinc finger protein 697"/>
    <property type="match status" value="1"/>
</dbReference>
<dbReference type="GO" id="GO:0005654">
    <property type="term" value="C:nucleoplasm"/>
    <property type="evidence" value="ECO:0007669"/>
    <property type="project" value="TreeGrafter"/>
</dbReference>
<keyword evidence="6" id="KW-0862">Zinc</keyword>
<evidence type="ECO:0000313" key="14">
    <source>
        <dbReference type="Ensembl" id="ENSNMLP00000027587.1"/>
    </source>
</evidence>
<dbReference type="PANTHER" id="PTHR24399:SF23">
    <property type="entry name" value="C2H2-TYPE DOMAIN-CONTAINING PROTEIN"/>
    <property type="match status" value="1"/>
</dbReference>
<evidence type="ECO:0000256" key="5">
    <source>
        <dbReference type="ARBA" id="ARBA00022771"/>
    </source>
</evidence>
<organism evidence="14 15">
    <name type="scientific">Neogobius melanostomus</name>
    <name type="common">round goby</name>
    <dbReference type="NCBI Taxonomy" id="47308"/>
    <lineage>
        <taxon>Eukaryota</taxon>
        <taxon>Metazoa</taxon>
        <taxon>Chordata</taxon>
        <taxon>Craniata</taxon>
        <taxon>Vertebrata</taxon>
        <taxon>Euteleostomi</taxon>
        <taxon>Actinopterygii</taxon>
        <taxon>Neopterygii</taxon>
        <taxon>Teleostei</taxon>
        <taxon>Neoteleostei</taxon>
        <taxon>Acanthomorphata</taxon>
        <taxon>Gobiaria</taxon>
        <taxon>Gobiiformes</taxon>
        <taxon>Gobioidei</taxon>
        <taxon>Gobiidae</taxon>
        <taxon>Benthophilinae</taxon>
        <taxon>Neogobiini</taxon>
        <taxon>Neogobius</taxon>
    </lineage>
</organism>
<dbReference type="GO" id="GO:0000978">
    <property type="term" value="F:RNA polymerase II cis-regulatory region sequence-specific DNA binding"/>
    <property type="evidence" value="ECO:0007669"/>
    <property type="project" value="TreeGrafter"/>
</dbReference>
<evidence type="ECO:0000256" key="7">
    <source>
        <dbReference type="ARBA" id="ARBA00023015"/>
    </source>
</evidence>
<dbReference type="Gene3D" id="3.30.160.60">
    <property type="entry name" value="Classic Zinc Finger"/>
    <property type="match status" value="5"/>
</dbReference>
<keyword evidence="7" id="KW-0805">Transcription regulation</keyword>
<dbReference type="Ensembl" id="ENSNMLT00000030820.1">
    <property type="protein sequence ID" value="ENSNMLP00000027587.1"/>
    <property type="gene ID" value="ENSNMLG00000017586.1"/>
</dbReference>
<feature type="compositionally biased region" description="Basic and acidic residues" evidence="12">
    <location>
        <begin position="407"/>
        <end position="421"/>
    </location>
</feature>
<dbReference type="GO" id="GO:0042802">
    <property type="term" value="F:identical protein binding"/>
    <property type="evidence" value="ECO:0007669"/>
    <property type="project" value="UniProtKB-ARBA"/>
</dbReference>
<evidence type="ECO:0000313" key="15">
    <source>
        <dbReference type="Proteomes" id="UP000694523"/>
    </source>
</evidence>
<feature type="compositionally biased region" description="Low complexity" evidence="12">
    <location>
        <begin position="75"/>
        <end position="89"/>
    </location>
</feature>
<evidence type="ECO:0000259" key="13">
    <source>
        <dbReference type="PROSITE" id="PS50157"/>
    </source>
</evidence>
<protein>
    <recommendedName>
        <fullName evidence="13">C2H2-type domain-containing protein</fullName>
    </recommendedName>
</protein>
<feature type="compositionally biased region" description="Basic residues" evidence="12">
    <location>
        <begin position="422"/>
        <end position="437"/>
    </location>
</feature>
<accession>A0A8C6TW87</accession>
<evidence type="ECO:0000256" key="1">
    <source>
        <dbReference type="ARBA" id="ARBA00004123"/>
    </source>
</evidence>
<dbReference type="InterPro" id="IPR013087">
    <property type="entry name" value="Znf_C2H2_type"/>
</dbReference>
<sequence>MCGHSACHFHLLDGGLQTRLAALPLSLPTYVFFLQVQPKEEPLSDTEEADVKSFVVEGESEGNSDEDSKPPLDRTATNSETKTTTTTATEESEDGGGDDWIPPWTNNWTTKTADAEESDKEEDEEEEEEQSEETGADEKNSDDDWTPPQLNTRTLTKSNSDDEQTAKPSSGEESAGTGESSTLAHLQEVSSILEHRPGKRKLCTECGMFYRNLPHECEHKIKPFVCNICGKRCVSESYLKLHYGIHMETYEHPCKFCYANFKTRVDKLAHELVHQEQEDPYRCPDCALTFPSFKGRAEHAKQHRDENPFKCAICGTEFGDRPAFLRHMVVHTGERGFKCPVCGRGFNQGSHLKSHMRLHTGERPYACKLCDKSFTHNVSLKSHVQRYHAAKREDTSSETQDTGADGETERKEEKEGKEAKSKCRRPLTGRPKGRPKRVAAQNRKPYKAIQDSDDGSSEYDFSMFYM</sequence>
<feature type="domain" description="C2H2-type" evidence="13">
    <location>
        <begin position="224"/>
        <end position="251"/>
    </location>
</feature>
<keyword evidence="3" id="KW-0479">Metal-binding</keyword>
<comment type="similarity">
    <text evidence="2">Belongs to the krueppel C2H2-type zinc-finger protein family.</text>
</comment>
<feature type="compositionally biased region" description="Low complexity" evidence="12">
    <location>
        <begin position="169"/>
        <end position="182"/>
    </location>
</feature>
<evidence type="ECO:0000256" key="12">
    <source>
        <dbReference type="SAM" id="MobiDB-lite"/>
    </source>
</evidence>
<dbReference type="AlphaFoldDB" id="A0A8C6TW87"/>